<organism evidence="2 3">
    <name type="scientific">Candidatus Thermochlorobacter aerophilus</name>
    <dbReference type="NCBI Taxonomy" id="1868324"/>
    <lineage>
        <taxon>Bacteria</taxon>
        <taxon>Pseudomonadati</taxon>
        <taxon>Chlorobiota</taxon>
        <taxon>Chlorobiia</taxon>
        <taxon>Chlorobiales</taxon>
        <taxon>Candidatus Thermochlorobacteriaceae</taxon>
        <taxon>Candidatus Thermochlorobacter</taxon>
    </lineage>
</organism>
<comment type="caution">
    <text evidence="2">The sequence shown here is derived from an EMBL/GenBank/DDBJ whole genome shotgun (WGS) entry which is preliminary data.</text>
</comment>
<accession>A0A395M172</accession>
<feature type="compositionally biased region" description="Low complexity" evidence="1">
    <location>
        <begin position="196"/>
        <end position="206"/>
    </location>
</feature>
<feature type="compositionally biased region" description="Polar residues" evidence="1">
    <location>
        <begin position="207"/>
        <end position="218"/>
    </location>
</feature>
<dbReference type="PROSITE" id="PS51257">
    <property type="entry name" value="PROKAR_LIPOPROTEIN"/>
    <property type="match status" value="1"/>
</dbReference>
<protein>
    <submittedName>
        <fullName evidence="2">Uncharacterized protein</fullName>
    </submittedName>
</protein>
<evidence type="ECO:0000313" key="3">
    <source>
        <dbReference type="Proteomes" id="UP000266389"/>
    </source>
</evidence>
<reference evidence="2 3" key="1">
    <citation type="journal article" date="2011" name="ISME J.">
        <title>Community ecology of hot spring cyanobacterial mats: predominant populations and their functional potential.</title>
        <authorList>
            <person name="Klatt C.G."/>
            <person name="Wood J.M."/>
            <person name="Rusch D.B."/>
            <person name="Bateson M.M."/>
            <person name="Hamamura N."/>
            <person name="Heidelberg J.F."/>
            <person name="Grossman A.R."/>
            <person name="Bhaya D."/>
            <person name="Cohan F.M."/>
            <person name="Kuhl M."/>
            <person name="Bryant D.A."/>
            <person name="Ward D.M."/>
        </authorList>
    </citation>
    <scope>NUCLEOTIDE SEQUENCE [LARGE SCALE GENOMIC DNA]</scope>
    <source>
        <strain evidence="2">OS</strain>
    </source>
</reference>
<dbReference type="AlphaFoldDB" id="A0A395M172"/>
<name>A0A395M172_9BACT</name>
<sequence>MRILLTVFMLLLISLSGCMSYTVLSHPEVEVYDEQLGKYVFEEVTLASNCRSCHQHVANKFDVYRRLLRTPSSSSSLEKIDLLQVRAMPELRGYENYLYSDFGSYYYAAWWFNPIIVESGFYASSSALSATSATERVRQSYRRSSGRLPSGHVSTAGAPAASSGTSASSSTSPVSTAATPVTGSSASSQPDERRSSSNSDALLNSSQRSAQYGVSQPDSVLRSAGRQRE</sequence>
<evidence type="ECO:0000313" key="2">
    <source>
        <dbReference type="EMBL" id="RFM24549.1"/>
    </source>
</evidence>
<gene>
    <name evidence="2" type="ORF">D0433_06075</name>
</gene>
<feature type="compositionally biased region" description="Low complexity" evidence="1">
    <location>
        <begin position="153"/>
        <end position="182"/>
    </location>
</feature>
<proteinExistence type="predicted"/>
<dbReference type="Proteomes" id="UP000266389">
    <property type="component" value="Unassembled WGS sequence"/>
</dbReference>
<feature type="region of interest" description="Disordered" evidence="1">
    <location>
        <begin position="139"/>
        <end position="229"/>
    </location>
</feature>
<dbReference type="EMBL" id="PHFL01000039">
    <property type="protein sequence ID" value="RFM24549.1"/>
    <property type="molecule type" value="Genomic_DNA"/>
</dbReference>
<evidence type="ECO:0000256" key="1">
    <source>
        <dbReference type="SAM" id="MobiDB-lite"/>
    </source>
</evidence>